<keyword evidence="1" id="KW-0732">Signal</keyword>
<dbReference type="EMBL" id="ML978490">
    <property type="protein sequence ID" value="KAF2022649.1"/>
    <property type="molecule type" value="Genomic_DNA"/>
</dbReference>
<dbReference type="PANTHER" id="PTHR36182:SF2">
    <property type="entry name" value="LYTIC POLYSACCHARIDE MONOOXYGENASE"/>
    <property type="match status" value="1"/>
</dbReference>
<feature type="non-terminal residue" evidence="2">
    <location>
        <position position="76"/>
    </location>
</feature>
<dbReference type="AlphaFoldDB" id="A0A9P4LFW2"/>
<gene>
    <name evidence="2" type="ORF">EK21DRAFT_82795</name>
</gene>
<feature type="signal peptide" evidence="1">
    <location>
        <begin position="1"/>
        <end position="20"/>
    </location>
</feature>
<sequence>MTLHVSSSLYALLMISSCVAHMVLVNPVPYGNATLDNSPLDDSARDFPCKQREGVYDVTQMNDWRVGQTQTVQFAG</sequence>
<name>A0A9P4LFW2_9PLEO</name>
<accession>A0A9P4LFW2</accession>
<dbReference type="Gene3D" id="2.70.50.70">
    <property type="match status" value="1"/>
</dbReference>
<dbReference type="OrthoDB" id="2342176at2759"/>
<reference evidence="2" key="1">
    <citation type="journal article" date="2020" name="Stud. Mycol.">
        <title>101 Dothideomycetes genomes: a test case for predicting lifestyles and emergence of pathogens.</title>
        <authorList>
            <person name="Haridas S."/>
            <person name="Albert R."/>
            <person name="Binder M."/>
            <person name="Bloem J."/>
            <person name="Labutti K."/>
            <person name="Salamov A."/>
            <person name="Andreopoulos B."/>
            <person name="Baker S."/>
            <person name="Barry K."/>
            <person name="Bills G."/>
            <person name="Bluhm B."/>
            <person name="Cannon C."/>
            <person name="Castanera R."/>
            <person name="Culley D."/>
            <person name="Daum C."/>
            <person name="Ezra D."/>
            <person name="Gonzalez J."/>
            <person name="Henrissat B."/>
            <person name="Kuo A."/>
            <person name="Liang C."/>
            <person name="Lipzen A."/>
            <person name="Lutzoni F."/>
            <person name="Magnuson J."/>
            <person name="Mondo S."/>
            <person name="Nolan M."/>
            <person name="Ohm R."/>
            <person name="Pangilinan J."/>
            <person name="Park H.-J."/>
            <person name="Ramirez L."/>
            <person name="Alfaro M."/>
            <person name="Sun H."/>
            <person name="Tritt A."/>
            <person name="Yoshinaga Y."/>
            <person name="Zwiers L.-H."/>
            <person name="Turgeon B."/>
            <person name="Goodwin S."/>
            <person name="Spatafora J."/>
            <person name="Crous P."/>
            <person name="Grigoriev I."/>
        </authorList>
    </citation>
    <scope>NUCLEOTIDE SEQUENCE</scope>
    <source>
        <strain evidence="2">CBS 110217</strain>
    </source>
</reference>
<evidence type="ECO:0000313" key="2">
    <source>
        <dbReference type="EMBL" id="KAF2022649.1"/>
    </source>
</evidence>
<dbReference type="PANTHER" id="PTHR36182">
    <property type="entry name" value="PROTEIN, PUTATIVE (AFU_ORTHOLOGUE AFUA_6G10930)-RELATED"/>
    <property type="match status" value="1"/>
</dbReference>
<evidence type="ECO:0000313" key="3">
    <source>
        <dbReference type="Proteomes" id="UP000799777"/>
    </source>
</evidence>
<proteinExistence type="predicted"/>
<protein>
    <submittedName>
        <fullName evidence="2">Uncharacterized protein</fullName>
    </submittedName>
</protein>
<comment type="caution">
    <text evidence="2">The sequence shown here is derived from an EMBL/GenBank/DDBJ whole genome shotgun (WGS) entry which is preliminary data.</text>
</comment>
<evidence type="ECO:0000256" key="1">
    <source>
        <dbReference type="SAM" id="SignalP"/>
    </source>
</evidence>
<feature type="chain" id="PRO_5040201042" evidence="1">
    <location>
        <begin position="21"/>
        <end position="76"/>
    </location>
</feature>
<keyword evidence="3" id="KW-1185">Reference proteome</keyword>
<dbReference type="Proteomes" id="UP000799777">
    <property type="component" value="Unassembled WGS sequence"/>
</dbReference>
<organism evidence="2 3">
    <name type="scientific">Setomelanomma holmii</name>
    <dbReference type="NCBI Taxonomy" id="210430"/>
    <lineage>
        <taxon>Eukaryota</taxon>
        <taxon>Fungi</taxon>
        <taxon>Dikarya</taxon>
        <taxon>Ascomycota</taxon>
        <taxon>Pezizomycotina</taxon>
        <taxon>Dothideomycetes</taxon>
        <taxon>Pleosporomycetidae</taxon>
        <taxon>Pleosporales</taxon>
        <taxon>Pleosporineae</taxon>
        <taxon>Phaeosphaeriaceae</taxon>
        <taxon>Setomelanomma</taxon>
    </lineage>
</organism>